<feature type="region of interest" description="Disordered" evidence="1">
    <location>
        <begin position="831"/>
        <end position="883"/>
    </location>
</feature>
<organism evidence="3 4">
    <name type="scientific">Tumidithrix elongata BACA0141</name>
    <dbReference type="NCBI Taxonomy" id="2716417"/>
    <lineage>
        <taxon>Bacteria</taxon>
        <taxon>Bacillati</taxon>
        <taxon>Cyanobacteriota</taxon>
        <taxon>Cyanophyceae</taxon>
        <taxon>Pseudanabaenales</taxon>
        <taxon>Pseudanabaenaceae</taxon>
        <taxon>Tumidithrix</taxon>
        <taxon>Tumidithrix elongata</taxon>
    </lineage>
</organism>
<proteinExistence type="predicted"/>
<accession>A0AAW9Q552</accession>
<dbReference type="InterPro" id="IPR008638">
    <property type="entry name" value="FhaB/CdiA-like_TPS"/>
</dbReference>
<evidence type="ECO:0000256" key="1">
    <source>
        <dbReference type="SAM" id="MobiDB-lite"/>
    </source>
</evidence>
<comment type="caution">
    <text evidence="3">The sequence shown here is derived from an EMBL/GenBank/DDBJ whole genome shotgun (WGS) entry which is preliminary data.</text>
</comment>
<dbReference type="SMART" id="SM00912">
    <property type="entry name" value="Haemagg_act"/>
    <property type="match status" value="1"/>
</dbReference>
<dbReference type="InterPro" id="IPR011050">
    <property type="entry name" value="Pectin_lyase_fold/virulence"/>
</dbReference>
<sequence length="883" mass="88703">MNKTILPLLAIATLSQLVGISGISEIRQASAQSIIPANDLGTNVTQQGNRFDIGGGTQAGANLFHSFQQFGLDRGQIANFLSNPSIQNILSRVVGGDPSVINGLIQLTGGNSNLYIMNPAGIIFGANASLNVPAAFTATTANGIQVGNGWFGINTSVDAIKTLTGTPNSFGFANPVPVGGTVSNTTGGAIVNAGNLSVKEGQSITLVGGTVINTGTIAAPTGKITIAAVENGKYVRISQTGSLLSLDLPVADKEELTANSKPIQATDLPTLLTGRPDLAAVTGLSVNTLGQVVLPNSVAVPTQTGTAIASGNLDVSSSASLGGTIHILGTNVGLVGAKIDASGLTGGGTVLIGGDYQGKGTVPNAQFTYVSLDSTIIADALHSGNGGRVIAWADNKNSFYGRISALGGTQTGNGGFVEVSGKDTLVFRGSVSTLAPNGNKGTLLLDPVNITIQDGNSDGDDNGALTTAFGNNVTGDNGQVLIGDAIPTTIFESELEGIAAGTNVLLEASNNITIQPLVTDGFLTFSFDPGGSITFKADADNNGVGNFSMRSTDTINTGSRNLTISGANLSLGKIIAGSGNVTLTAKNDITTPTQPSNYFATAIKGANVVLTSALGNITTGSIEAYDTNTNVGSLMLTANNGSIVVNGYLQAGYTAGVTPVTDSPITISAGSFRAINPITGPQNLQGGAANSIPMSIVAFTGGQPNNAASTPPPRRIQLTLPNDLQPRILAGAASDPLIISITITKDTSFRFSKITPGGAIDPLPATGSGIEGAIGLGATNIPPNLLVLVSDQSFTANPSLTNASTGVLATTPTDGAVAAARTAEVQTASNIDTCDPDKDKKPALNVTASLPAPVSGGVDRGGTSGSSGQDGSRDAKAKLPPCK</sequence>
<keyword evidence="4" id="KW-1185">Reference proteome</keyword>
<reference evidence="3" key="1">
    <citation type="submission" date="2024-01" db="EMBL/GenBank/DDBJ databases">
        <title>Bank of Algae and Cyanobacteria of the Azores (BACA) strain genomes.</title>
        <authorList>
            <person name="Luz R."/>
            <person name="Cordeiro R."/>
            <person name="Fonseca A."/>
            <person name="Goncalves V."/>
        </authorList>
    </citation>
    <scope>NUCLEOTIDE SEQUENCE</scope>
    <source>
        <strain evidence="3">BACA0141</strain>
    </source>
</reference>
<evidence type="ECO:0000259" key="2">
    <source>
        <dbReference type="SMART" id="SM00912"/>
    </source>
</evidence>
<dbReference type="SUPFAM" id="SSF51126">
    <property type="entry name" value="Pectin lyase-like"/>
    <property type="match status" value="1"/>
</dbReference>
<evidence type="ECO:0000313" key="3">
    <source>
        <dbReference type="EMBL" id="MEE3718365.1"/>
    </source>
</evidence>
<name>A0AAW9Q552_9CYAN</name>
<dbReference type="InterPro" id="IPR012334">
    <property type="entry name" value="Pectin_lyas_fold"/>
</dbReference>
<dbReference type="AlphaFoldDB" id="A0AAW9Q552"/>
<protein>
    <submittedName>
        <fullName evidence="3">Filamentous hemagglutinin N-terminal domain-containing protein</fullName>
    </submittedName>
</protein>
<dbReference type="Gene3D" id="2.160.20.10">
    <property type="entry name" value="Single-stranded right-handed beta-helix, Pectin lyase-like"/>
    <property type="match status" value="1"/>
</dbReference>
<dbReference type="Pfam" id="PF05860">
    <property type="entry name" value="TPS"/>
    <property type="match status" value="1"/>
</dbReference>
<feature type="domain" description="Filamentous haemagglutinin FhaB/tRNA nuclease CdiA-like TPS" evidence="2">
    <location>
        <begin position="37"/>
        <end position="147"/>
    </location>
</feature>
<dbReference type="Proteomes" id="UP001333818">
    <property type="component" value="Unassembled WGS sequence"/>
</dbReference>
<dbReference type="RefSeq" id="WP_330484797.1">
    <property type="nucleotide sequence ID" value="NZ_JAZBJZ010000074.1"/>
</dbReference>
<gene>
    <name evidence="3" type="ORF">V2H45_16615</name>
</gene>
<evidence type="ECO:0000313" key="4">
    <source>
        <dbReference type="Proteomes" id="UP001333818"/>
    </source>
</evidence>
<dbReference type="NCBIfam" id="TIGR01901">
    <property type="entry name" value="adhes_NPXG"/>
    <property type="match status" value="1"/>
</dbReference>
<dbReference type="EMBL" id="JAZBJZ010000074">
    <property type="protein sequence ID" value="MEE3718365.1"/>
    <property type="molecule type" value="Genomic_DNA"/>
</dbReference>